<comment type="caution">
    <text evidence="3">The sequence shown here is derived from an EMBL/GenBank/DDBJ whole genome shotgun (WGS) entry which is preliminary data.</text>
</comment>
<dbReference type="EMBL" id="AAHDIV010000051">
    <property type="protein sequence ID" value="EBU8136862.1"/>
    <property type="molecule type" value="Genomic_DNA"/>
</dbReference>
<accession>A0A5V6NLR4</accession>
<dbReference type="Gene3D" id="6.20.150.10">
    <property type="match status" value="1"/>
</dbReference>
<dbReference type="InterPro" id="IPR006531">
    <property type="entry name" value="Gp5/Vgr_OB"/>
</dbReference>
<dbReference type="NCBIfam" id="TIGR01644">
    <property type="entry name" value="phage_P2_V"/>
    <property type="match status" value="1"/>
</dbReference>
<protein>
    <submittedName>
        <fullName evidence="3">Phage baseplate assembly protein V</fullName>
    </submittedName>
</protein>
<dbReference type="Pfam" id="PF04717">
    <property type="entry name" value="Phage_base_V"/>
    <property type="match status" value="1"/>
</dbReference>
<name>A0A5V6NLR4_SALET</name>
<evidence type="ECO:0000313" key="3">
    <source>
        <dbReference type="EMBL" id="EBU8136862.1"/>
    </source>
</evidence>
<dbReference type="Gene3D" id="2.40.50.230">
    <property type="entry name" value="Gp5 N-terminal domain"/>
    <property type="match status" value="1"/>
</dbReference>
<dbReference type="AlphaFoldDB" id="A0A5V6NLR4"/>
<evidence type="ECO:0000313" key="4">
    <source>
        <dbReference type="Proteomes" id="UP000839895"/>
    </source>
</evidence>
<evidence type="ECO:0000259" key="2">
    <source>
        <dbReference type="Pfam" id="PF04717"/>
    </source>
</evidence>
<sequence>MEQIIADLQRRVANMVRRGVIEAVKHNDIQECRVRIGDVITGWLPLCQGFSGQNRSDVNPCSPGDAVTVLSEAGDLNNGRVYPGWATGNAPVPAGSEGEHITRYGDGTEIRYDREKHALSITLAPGGTYKITGKGTLDGPVEITDTLTVQGETQINADATVAGNIGASKEITDKSGSMSRIREVFNNHDHRGDSGGLTDKPNQKM</sequence>
<evidence type="ECO:0000256" key="1">
    <source>
        <dbReference type="SAM" id="MobiDB-lite"/>
    </source>
</evidence>
<organism evidence="3 4">
    <name type="scientific">Salmonella enterica subsp. enterica serovar Poona</name>
    <dbReference type="NCBI Taxonomy" id="436295"/>
    <lineage>
        <taxon>Bacteria</taxon>
        <taxon>Pseudomonadati</taxon>
        <taxon>Pseudomonadota</taxon>
        <taxon>Gammaproteobacteria</taxon>
        <taxon>Enterobacterales</taxon>
        <taxon>Enterobacteriaceae</taxon>
        <taxon>Salmonella</taxon>
    </lineage>
</organism>
<dbReference type="InterPro" id="IPR013046">
    <property type="entry name" value="GpV/Gp45"/>
</dbReference>
<proteinExistence type="predicted"/>
<dbReference type="Proteomes" id="UP000839895">
    <property type="component" value="Unassembled WGS sequence"/>
</dbReference>
<feature type="domain" description="Gp5/Type VI secretion system Vgr protein OB-fold" evidence="2">
    <location>
        <begin position="17"/>
        <end position="85"/>
    </location>
</feature>
<gene>
    <name evidence="3" type="ORF">DLM27_24930</name>
</gene>
<feature type="region of interest" description="Disordered" evidence="1">
    <location>
        <begin position="185"/>
        <end position="205"/>
    </location>
</feature>
<reference evidence="3 4" key="1">
    <citation type="submission" date="2018-05" db="EMBL/GenBank/DDBJ databases">
        <authorList>
            <person name="Ashton P.M."/>
            <person name="Dallman T."/>
            <person name="Nair S."/>
            <person name="De Pinna E."/>
            <person name="Peters T."/>
            <person name="Grant K."/>
        </authorList>
    </citation>
    <scope>NUCLEOTIDE SEQUENCE [LARGE SCALE GENOMIC DNA]</scope>
    <source>
        <strain evidence="3 4">127535</strain>
    </source>
</reference>
<dbReference type="InterPro" id="IPR037026">
    <property type="entry name" value="Vgr_OB-fold_dom_sf"/>
</dbReference>